<organism evidence="3 4">
    <name type="scientific">Flavihumibacter solisilvae</name>
    <dbReference type="NCBI Taxonomy" id="1349421"/>
    <lineage>
        <taxon>Bacteria</taxon>
        <taxon>Pseudomonadati</taxon>
        <taxon>Bacteroidota</taxon>
        <taxon>Chitinophagia</taxon>
        <taxon>Chitinophagales</taxon>
        <taxon>Chitinophagaceae</taxon>
        <taxon>Flavihumibacter</taxon>
    </lineage>
</organism>
<dbReference type="AlphaFoldDB" id="A0A0C1LII4"/>
<dbReference type="OrthoDB" id="3684942at2"/>
<feature type="domain" description="MIP18 family-like" evidence="1">
    <location>
        <begin position="12"/>
        <end position="73"/>
    </location>
</feature>
<evidence type="ECO:0000259" key="1">
    <source>
        <dbReference type="Pfam" id="PF01883"/>
    </source>
</evidence>
<sequence>MVNTADISPVEKEIWKALEEVMDPEVPVLSVIDLGIVRAVHVEGRAVEVTITPTYSGCPAMDVISMQIRLLIRAKHYDPVTIKTVLSPAWTTEWMTDAGKDKLRSYGIAAPNPKQQVCDNEYFKREEAVQCPHCQSWHTKMISEFGSTACKALYRCENCLEPFDYFKCH</sequence>
<gene>
    <name evidence="3" type="ORF">OI18_07795</name>
</gene>
<evidence type="ECO:0000259" key="2">
    <source>
        <dbReference type="Pfam" id="PF23451"/>
    </source>
</evidence>
<dbReference type="InterPro" id="IPR052339">
    <property type="entry name" value="Fe-S_Maturation_MIP18"/>
</dbReference>
<dbReference type="InterPro" id="IPR011883">
    <property type="entry name" value="PaaD-like"/>
</dbReference>
<keyword evidence="4" id="KW-1185">Reference proteome</keyword>
<dbReference type="PANTHER" id="PTHR42831:SF3">
    <property type="entry name" value="1,2-PHENYLACETYL-COA EPOXIDASE, SUBUNIT D-RELATED"/>
    <property type="match status" value="1"/>
</dbReference>
<dbReference type="PANTHER" id="PTHR42831">
    <property type="entry name" value="FE-S PROTEIN MATURATION AUXILIARY FACTOR YITW"/>
    <property type="match status" value="1"/>
</dbReference>
<evidence type="ECO:0000313" key="4">
    <source>
        <dbReference type="Proteomes" id="UP000031408"/>
    </source>
</evidence>
<dbReference type="Proteomes" id="UP000031408">
    <property type="component" value="Unassembled WGS sequence"/>
</dbReference>
<accession>A0A0C1LII4</accession>
<dbReference type="Pfam" id="PF01883">
    <property type="entry name" value="FeS_assembly_P"/>
    <property type="match status" value="1"/>
</dbReference>
<dbReference type="Pfam" id="PF23451">
    <property type="entry name" value="Zn_ribbon_PaaD"/>
    <property type="match status" value="1"/>
</dbReference>
<feature type="domain" description="PaaD zinc beta ribbon" evidence="2">
    <location>
        <begin position="124"/>
        <end position="167"/>
    </location>
</feature>
<reference evidence="3 4" key="1">
    <citation type="submission" date="2014-11" db="EMBL/GenBank/DDBJ databases">
        <title>Genome sequence of Flavihumibacter solisilvae 3-3.</title>
        <authorList>
            <person name="Zhou G."/>
            <person name="Li M."/>
            <person name="Wang G."/>
        </authorList>
    </citation>
    <scope>NUCLEOTIDE SEQUENCE [LARGE SCALE GENOMIC DNA]</scope>
    <source>
        <strain evidence="3 4">3-3</strain>
    </source>
</reference>
<dbReference type="InterPro" id="IPR002744">
    <property type="entry name" value="MIP18-like"/>
</dbReference>
<dbReference type="EMBL" id="JSVC01000008">
    <property type="protein sequence ID" value="KIC95198.1"/>
    <property type="molecule type" value="Genomic_DNA"/>
</dbReference>
<dbReference type="Gene3D" id="3.30.300.130">
    <property type="entry name" value="Fe-S cluster assembly (FSCA)"/>
    <property type="match status" value="1"/>
</dbReference>
<comment type="caution">
    <text evidence="3">The sequence shown here is derived from an EMBL/GenBank/DDBJ whole genome shotgun (WGS) entry which is preliminary data.</text>
</comment>
<dbReference type="STRING" id="1349421.OI18_07795"/>
<dbReference type="RefSeq" id="WP_039138673.1">
    <property type="nucleotide sequence ID" value="NZ_JSVC01000008.1"/>
</dbReference>
<evidence type="ECO:0000313" key="3">
    <source>
        <dbReference type="EMBL" id="KIC95198.1"/>
    </source>
</evidence>
<proteinExistence type="predicted"/>
<dbReference type="SUPFAM" id="SSF117916">
    <property type="entry name" value="Fe-S cluster assembly (FSCA) domain-like"/>
    <property type="match status" value="1"/>
</dbReference>
<name>A0A0C1LII4_9BACT</name>
<dbReference type="InterPro" id="IPR034904">
    <property type="entry name" value="FSCA_dom_sf"/>
</dbReference>
<dbReference type="InterPro" id="IPR056572">
    <property type="entry name" value="Zn_ribbon_PaaD"/>
</dbReference>
<protein>
    <submittedName>
        <fullName evidence="3">Phenylacetate-CoA oxygenase</fullName>
    </submittedName>
</protein>
<dbReference type="NCBIfam" id="TIGR02159">
    <property type="entry name" value="PA_CoA_Oxy4"/>
    <property type="match status" value="1"/>
</dbReference>